<evidence type="ECO:0000259" key="5">
    <source>
        <dbReference type="PROSITE" id="PS51934"/>
    </source>
</evidence>
<name>A0A8D0GVC0_SPHPU</name>
<feature type="domain" description="LRAT" evidence="5">
    <location>
        <begin position="33"/>
        <end position="147"/>
    </location>
</feature>
<keyword evidence="4" id="KW-0443">Lipid metabolism</keyword>
<evidence type="ECO:0000256" key="2">
    <source>
        <dbReference type="ARBA" id="ARBA00022679"/>
    </source>
</evidence>
<evidence type="ECO:0000256" key="4">
    <source>
        <dbReference type="ARBA" id="ARBA00023098"/>
    </source>
</evidence>
<dbReference type="InterPro" id="IPR007053">
    <property type="entry name" value="LRAT_dom"/>
</dbReference>
<dbReference type="PROSITE" id="PS51934">
    <property type="entry name" value="LRAT"/>
    <property type="match status" value="1"/>
</dbReference>
<dbReference type="AlphaFoldDB" id="A0A8D0GVC0"/>
<dbReference type="Pfam" id="PF04970">
    <property type="entry name" value="LRAT"/>
    <property type="match status" value="1"/>
</dbReference>
<evidence type="ECO:0000256" key="1">
    <source>
        <dbReference type="ARBA" id="ARBA00007824"/>
    </source>
</evidence>
<comment type="similarity">
    <text evidence="1">Belongs to the H-rev107 family.</text>
</comment>
<reference evidence="6" key="1">
    <citation type="submission" date="2025-08" db="UniProtKB">
        <authorList>
            <consortium name="Ensembl"/>
        </authorList>
    </citation>
    <scope>IDENTIFICATION</scope>
</reference>
<dbReference type="PANTHER" id="PTHR13943">
    <property type="entry name" value="HRAS-LIKE SUPPRESSOR - RELATED"/>
    <property type="match status" value="1"/>
</dbReference>
<dbReference type="InterPro" id="IPR051496">
    <property type="entry name" value="H-rev107_PLA/AT"/>
</dbReference>
<reference evidence="6" key="2">
    <citation type="submission" date="2025-09" db="UniProtKB">
        <authorList>
            <consortium name="Ensembl"/>
        </authorList>
    </citation>
    <scope>IDENTIFICATION</scope>
</reference>
<keyword evidence="3" id="KW-0378">Hydrolase</keyword>
<keyword evidence="7" id="KW-1185">Reference proteome</keyword>
<dbReference type="GO" id="GO:0008970">
    <property type="term" value="F:phospholipase A1 activity"/>
    <property type="evidence" value="ECO:0007669"/>
    <property type="project" value="TreeGrafter"/>
</dbReference>
<dbReference type="GeneTree" id="ENSGT00940000162660"/>
<dbReference type="Proteomes" id="UP000694392">
    <property type="component" value="Unplaced"/>
</dbReference>
<organism evidence="6 7">
    <name type="scientific">Sphenodon punctatus</name>
    <name type="common">Tuatara</name>
    <name type="synonym">Hatteria punctata</name>
    <dbReference type="NCBI Taxonomy" id="8508"/>
    <lineage>
        <taxon>Eukaryota</taxon>
        <taxon>Metazoa</taxon>
        <taxon>Chordata</taxon>
        <taxon>Craniata</taxon>
        <taxon>Vertebrata</taxon>
        <taxon>Euteleostomi</taxon>
        <taxon>Lepidosauria</taxon>
        <taxon>Sphenodontia</taxon>
        <taxon>Sphenodontidae</taxon>
        <taxon>Sphenodon</taxon>
    </lineage>
</organism>
<accession>A0A8D0GVC0</accession>
<dbReference type="GO" id="GO:0004623">
    <property type="term" value="F:phospholipase A2 activity"/>
    <property type="evidence" value="ECO:0007669"/>
    <property type="project" value="TreeGrafter"/>
</dbReference>
<evidence type="ECO:0000256" key="3">
    <source>
        <dbReference type="ARBA" id="ARBA00022801"/>
    </source>
</evidence>
<dbReference type="PANTHER" id="PTHR13943:SF31">
    <property type="entry name" value="PHOSPHOLIPASE A AND ACYLTRANSFERASE 3"/>
    <property type="match status" value="1"/>
</dbReference>
<dbReference type="OMA" id="DSTHEPR"/>
<dbReference type="Gene3D" id="3.90.1720.10">
    <property type="entry name" value="endopeptidase domain like (from Nostoc punctiforme)"/>
    <property type="match status" value="1"/>
</dbReference>
<proteinExistence type="inferred from homology"/>
<keyword evidence="2" id="KW-0808">Transferase</keyword>
<evidence type="ECO:0000313" key="7">
    <source>
        <dbReference type="Proteomes" id="UP000694392"/>
    </source>
</evidence>
<protein>
    <recommendedName>
        <fullName evidence="5">LRAT domain-containing protein</fullName>
    </recommendedName>
</protein>
<sequence length="177" mass="19866">MYRIRIPLPSLRCSGKNNNNNLDFPLELKAGDLIEIFRSCYQHWAIYVGGGKVVHLAPECKFYRTASILAALSDKAYVRKDQLLVVVQKDTYRINNKHDETHPPLPVSKIIQKAEDLVGREMPYNLTSHNCEHFVMELRYGVAMSDQSSNPVLAVNSLGGLGQVTTSQPPFPPSVNK</sequence>
<dbReference type="GO" id="GO:0005737">
    <property type="term" value="C:cytoplasm"/>
    <property type="evidence" value="ECO:0007669"/>
    <property type="project" value="TreeGrafter"/>
</dbReference>
<dbReference type="GO" id="GO:0016410">
    <property type="term" value="F:N-acyltransferase activity"/>
    <property type="evidence" value="ECO:0007669"/>
    <property type="project" value="TreeGrafter"/>
</dbReference>
<evidence type="ECO:0000313" key="6">
    <source>
        <dbReference type="Ensembl" id="ENSSPUP00000010588.1"/>
    </source>
</evidence>
<dbReference type="GO" id="GO:0070292">
    <property type="term" value="P:N-acylphosphatidylethanolamine metabolic process"/>
    <property type="evidence" value="ECO:0007669"/>
    <property type="project" value="TreeGrafter"/>
</dbReference>
<dbReference type="Ensembl" id="ENSSPUT00000011298.1">
    <property type="protein sequence ID" value="ENSSPUP00000010588.1"/>
    <property type="gene ID" value="ENSSPUG00000008164.1"/>
</dbReference>